<dbReference type="RefSeq" id="XP_028038010.1">
    <property type="nucleotide sequence ID" value="XM_028182209.1"/>
</dbReference>
<dbReference type="PANTHER" id="PTHR22950:SF349">
    <property type="entry name" value="AMINO ACID TRANSPORTER TRANSMEMBRANE DOMAIN-CONTAINING PROTEIN"/>
    <property type="match status" value="1"/>
</dbReference>
<feature type="transmembrane region" description="Helical" evidence="5">
    <location>
        <begin position="318"/>
        <end position="340"/>
    </location>
</feature>
<feature type="transmembrane region" description="Helical" evidence="5">
    <location>
        <begin position="68"/>
        <end position="90"/>
    </location>
</feature>
<evidence type="ECO:0000313" key="7">
    <source>
        <dbReference type="Proteomes" id="UP000504629"/>
    </source>
</evidence>
<evidence type="ECO:0000256" key="5">
    <source>
        <dbReference type="SAM" id="Phobius"/>
    </source>
</evidence>
<gene>
    <name evidence="8" type="primary">LOC114248791</name>
</gene>
<dbReference type="AlphaFoldDB" id="A0A6J2K7Q3"/>
<evidence type="ECO:0000259" key="6">
    <source>
        <dbReference type="Pfam" id="PF01490"/>
    </source>
</evidence>
<dbReference type="PANTHER" id="PTHR22950">
    <property type="entry name" value="AMINO ACID TRANSPORTER"/>
    <property type="match status" value="1"/>
</dbReference>
<evidence type="ECO:0000256" key="2">
    <source>
        <dbReference type="ARBA" id="ARBA00022692"/>
    </source>
</evidence>
<protein>
    <submittedName>
        <fullName evidence="8">Proton-coupled amino acid transporter-like protein pathetic</fullName>
    </submittedName>
</protein>
<feature type="transmembrane region" description="Helical" evidence="5">
    <location>
        <begin position="177"/>
        <end position="195"/>
    </location>
</feature>
<keyword evidence="2 5" id="KW-0812">Transmembrane</keyword>
<sequence>MANTNAPSDSTSKYQLKATGEAAKNYDFTKARPPAKTTNVIESIGHLIKSCLGGGIVAIHESYKQCGLWTAFVLNFFLGFCVAYCMYMLARSAQRIYGKIQVPALSYPDLAEASLAVGPWDNMRKYSKCFRYLVDLTITMDLFGACCVYQVVIARTIKQLVEGTDLTTDSAVGSSPAIRIYIIALLLPCILLCMITSLKYLAPFSIVADFFILIVTVATVYYGTKHATVSPLEMPVFKTVPGLFEFIGVCVFSMEGVGATMAIENTMTEPKKVTAVLLGGMGVVMVLVMAVGFFGYWGYGELSKSPVTLNFPWEPFPIALKVFMGLMIYVTFALNFWVPFDLVWYYLKKRHQPQKYWLWERVYRIIFVTGITLIAVTFPNISKLTALIGSFCLSSMGFMYPAFIELTLDWTDPGLGFLMWRMWKCIIVALFGAVICVVGTYTNARALVHEVFK</sequence>
<feature type="transmembrane region" description="Helical" evidence="5">
    <location>
        <begin position="243"/>
        <end position="263"/>
    </location>
</feature>
<proteinExistence type="predicted"/>
<feature type="transmembrane region" description="Helical" evidence="5">
    <location>
        <begin position="361"/>
        <end position="378"/>
    </location>
</feature>
<accession>A0A6J2K7Q3</accession>
<feature type="transmembrane region" description="Helical" evidence="5">
    <location>
        <begin position="132"/>
        <end position="157"/>
    </location>
</feature>
<dbReference type="OrthoDB" id="2417221at2759"/>
<keyword evidence="7" id="KW-1185">Reference proteome</keyword>
<dbReference type="GO" id="GO:0015179">
    <property type="term" value="F:L-amino acid transmembrane transporter activity"/>
    <property type="evidence" value="ECO:0007669"/>
    <property type="project" value="TreeGrafter"/>
</dbReference>
<dbReference type="KEGG" id="bman:114248791"/>
<keyword evidence="3 5" id="KW-1133">Transmembrane helix</keyword>
<keyword evidence="4 5" id="KW-0472">Membrane</keyword>
<evidence type="ECO:0000256" key="1">
    <source>
        <dbReference type="ARBA" id="ARBA00004141"/>
    </source>
</evidence>
<reference evidence="8" key="1">
    <citation type="submission" date="2025-08" db="UniProtKB">
        <authorList>
            <consortium name="RefSeq"/>
        </authorList>
    </citation>
    <scope>IDENTIFICATION</scope>
    <source>
        <tissue evidence="8">Silk gland</tissue>
    </source>
</reference>
<dbReference type="InterPro" id="IPR013057">
    <property type="entry name" value="AA_transpt_TM"/>
</dbReference>
<feature type="transmembrane region" description="Helical" evidence="5">
    <location>
        <begin position="384"/>
        <end position="404"/>
    </location>
</feature>
<evidence type="ECO:0000256" key="4">
    <source>
        <dbReference type="ARBA" id="ARBA00023136"/>
    </source>
</evidence>
<name>A0A6J2K7Q3_BOMMA</name>
<evidence type="ECO:0000256" key="3">
    <source>
        <dbReference type="ARBA" id="ARBA00022989"/>
    </source>
</evidence>
<organism evidence="7 8">
    <name type="scientific">Bombyx mandarina</name>
    <name type="common">Wild silk moth</name>
    <name type="synonym">Wild silkworm</name>
    <dbReference type="NCBI Taxonomy" id="7092"/>
    <lineage>
        <taxon>Eukaryota</taxon>
        <taxon>Metazoa</taxon>
        <taxon>Ecdysozoa</taxon>
        <taxon>Arthropoda</taxon>
        <taxon>Hexapoda</taxon>
        <taxon>Insecta</taxon>
        <taxon>Pterygota</taxon>
        <taxon>Neoptera</taxon>
        <taxon>Endopterygota</taxon>
        <taxon>Lepidoptera</taxon>
        <taxon>Glossata</taxon>
        <taxon>Ditrysia</taxon>
        <taxon>Bombycoidea</taxon>
        <taxon>Bombycidae</taxon>
        <taxon>Bombycinae</taxon>
        <taxon>Bombyx</taxon>
    </lineage>
</organism>
<feature type="transmembrane region" description="Helical" evidence="5">
    <location>
        <begin position="275"/>
        <end position="298"/>
    </location>
</feature>
<feature type="transmembrane region" description="Helical" evidence="5">
    <location>
        <begin position="425"/>
        <end position="444"/>
    </location>
</feature>
<feature type="domain" description="Amino acid transporter transmembrane" evidence="6">
    <location>
        <begin position="37"/>
        <end position="441"/>
    </location>
</feature>
<evidence type="ECO:0000313" key="8">
    <source>
        <dbReference type="RefSeq" id="XP_028038010.1"/>
    </source>
</evidence>
<dbReference type="Proteomes" id="UP000504629">
    <property type="component" value="Unplaced"/>
</dbReference>
<dbReference type="Pfam" id="PF01490">
    <property type="entry name" value="Aa_trans"/>
    <property type="match status" value="1"/>
</dbReference>
<feature type="transmembrane region" description="Helical" evidence="5">
    <location>
        <begin position="202"/>
        <end position="223"/>
    </location>
</feature>
<dbReference type="GeneID" id="114248791"/>
<dbReference type="GO" id="GO:0005774">
    <property type="term" value="C:vacuolar membrane"/>
    <property type="evidence" value="ECO:0007669"/>
    <property type="project" value="TreeGrafter"/>
</dbReference>
<comment type="subcellular location">
    <subcellularLocation>
        <location evidence="1">Membrane</location>
        <topology evidence="1">Multi-pass membrane protein</topology>
    </subcellularLocation>
</comment>